<gene>
    <name evidence="1" type="ORF">THER5_1102</name>
</gene>
<comment type="caution">
    <text evidence="1">The sequence shown here is derived from an EMBL/GenBank/DDBJ whole genome shotgun (WGS) entry which is preliminary data.</text>
</comment>
<organism evidence="1 2">
    <name type="scientific">Bifidobacterium thermacidophilum subsp. thermacidophilum</name>
    <dbReference type="NCBI Taxonomy" id="79262"/>
    <lineage>
        <taxon>Bacteria</taxon>
        <taxon>Bacillati</taxon>
        <taxon>Actinomycetota</taxon>
        <taxon>Actinomycetes</taxon>
        <taxon>Bifidobacteriales</taxon>
        <taxon>Bifidobacteriaceae</taxon>
        <taxon>Bifidobacterium</taxon>
    </lineage>
</organism>
<name>A0A087E4D8_9BIFI</name>
<dbReference type="AlphaFoldDB" id="A0A087E4D8"/>
<accession>A0A087E4D8</accession>
<dbReference type="Proteomes" id="UP000029003">
    <property type="component" value="Unassembled WGS sequence"/>
</dbReference>
<reference evidence="1 2" key="1">
    <citation type="submission" date="2014-03" db="EMBL/GenBank/DDBJ databases">
        <title>Genomics of Bifidobacteria.</title>
        <authorList>
            <person name="Ventura M."/>
            <person name="Milani C."/>
            <person name="Lugli G.A."/>
        </authorList>
    </citation>
    <scope>NUCLEOTIDE SEQUENCE [LARGE SCALE GENOMIC DNA]</scope>
    <source>
        <strain evidence="1 2">LMG 21395</strain>
    </source>
</reference>
<dbReference type="EMBL" id="JGZT01000006">
    <property type="protein sequence ID" value="KFJ02639.1"/>
    <property type="molecule type" value="Genomic_DNA"/>
</dbReference>
<protein>
    <submittedName>
        <fullName evidence="1">Uncharacterized protein</fullName>
    </submittedName>
</protein>
<proteinExistence type="predicted"/>
<evidence type="ECO:0000313" key="2">
    <source>
        <dbReference type="Proteomes" id="UP000029003"/>
    </source>
</evidence>
<dbReference type="RefSeq" id="WP_029576383.1">
    <property type="nucleotide sequence ID" value="NZ_JGZT01000006.1"/>
</dbReference>
<evidence type="ECO:0000313" key="1">
    <source>
        <dbReference type="EMBL" id="KFJ02639.1"/>
    </source>
</evidence>
<sequence>MPSLIACQTPHGLLANLKTWLESKESTTITGSLLVAVDGHDPPIAEPNTTLRAVAMSVDYQQPATPVSLYARLMVRCYVEHPDGSHSFDELQELAASVAESISRYPASHGDVVTAGVDTGASIQFDGGRVYAYMTLLLTVPTTASTYI</sequence>